<dbReference type="InterPro" id="IPR051043">
    <property type="entry name" value="Sulfatase_Mod_Factor_Kinase"/>
</dbReference>
<dbReference type="Proteomes" id="UP000184368">
    <property type="component" value="Unassembled WGS sequence"/>
</dbReference>
<dbReference type="PANTHER" id="PTHR23150:SF19">
    <property type="entry name" value="FORMYLGLYCINE-GENERATING ENZYME"/>
    <property type="match status" value="1"/>
</dbReference>
<dbReference type="Pfam" id="PF03781">
    <property type="entry name" value="FGE-sulfatase"/>
    <property type="match status" value="1"/>
</dbReference>
<feature type="chain" id="PRO_5012115538" evidence="1">
    <location>
        <begin position="22"/>
        <end position="364"/>
    </location>
</feature>
<dbReference type="InterPro" id="IPR016187">
    <property type="entry name" value="CTDL_fold"/>
</dbReference>
<evidence type="ECO:0000256" key="1">
    <source>
        <dbReference type="SAM" id="SignalP"/>
    </source>
</evidence>
<reference evidence="3 4" key="1">
    <citation type="submission" date="2016-11" db="EMBL/GenBank/DDBJ databases">
        <authorList>
            <person name="Jaros S."/>
            <person name="Januszkiewicz K."/>
            <person name="Wedrychowicz H."/>
        </authorList>
    </citation>
    <scope>NUCLEOTIDE SEQUENCE [LARGE SCALE GENOMIC DNA]</scope>
    <source>
        <strain evidence="3 4">DSM 26897</strain>
    </source>
</reference>
<dbReference type="Gene3D" id="3.90.1580.10">
    <property type="entry name" value="paralog of FGE (formylglycine-generating enzyme)"/>
    <property type="match status" value="1"/>
</dbReference>
<dbReference type="OrthoDB" id="9768004at2"/>
<keyword evidence="4" id="KW-1185">Reference proteome</keyword>
<protein>
    <submittedName>
        <fullName evidence="3">Formylglycine-generating enzyme, required for sulfatase activity, contains SUMF1/FGE domain</fullName>
    </submittedName>
</protein>
<feature type="domain" description="Sulfatase-modifying factor enzyme-like" evidence="2">
    <location>
        <begin position="56"/>
        <end position="361"/>
    </location>
</feature>
<evidence type="ECO:0000259" key="2">
    <source>
        <dbReference type="Pfam" id="PF03781"/>
    </source>
</evidence>
<dbReference type="AlphaFoldDB" id="A0A1M5CNW0"/>
<keyword evidence="1" id="KW-0732">Signal</keyword>
<dbReference type="EMBL" id="FQUO01000009">
    <property type="protein sequence ID" value="SHF56445.1"/>
    <property type="molecule type" value="Genomic_DNA"/>
</dbReference>
<sequence>MANRKFILVVLFAGIQLLVAAQRKDTLPACCIKSVPARFPVTAALSTAAGVPQGREGMVWVPGGTFSMGGDANQGLDDEYPKHTVTVKGFYMDATEVTNEQFAAFVRATGYVTTAERKPDWASISKELPPGTPRPPDSMLVAASLVFRSPQAASLDDYSQWWQWQAGASWRHPQGPQSSILGKEHLPVVHISFEDAQAYCRWAGKRLPTEAEWEWAARGGLPGALYPWGNEGVEDGKPKTNSWQGKFPVQNTGKDGFDRLAPVKSFAPNGYGLFDIAGNVWEWCADYYRYDYYELLRRSAPVADPKGPEQSFDPEEPYAVKRVIRGGSFLCNDSYCSGYRVSRRMKSTEDSSMEHLGFRCVQDE</sequence>
<organism evidence="3 4">
    <name type="scientific">Cnuella takakiae</name>
    <dbReference type="NCBI Taxonomy" id="1302690"/>
    <lineage>
        <taxon>Bacteria</taxon>
        <taxon>Pseudomonadati</taxon>
        <taxon>Bacteroidota</taxon>
        <taxon>Chitinophagia</taxon>
        <taxon>Chitinophagales</taxon>
        <taxon>Chitinophagaceae</taxon>
        <taxon>Cnuella</taxon>
    </lineage>
</organism>
<feature type="signal peptide" evidence="1">
    <location>
        <begin position="1"/>
        <end position="21"/>
    </location>
</feature>
<dbReference type="SUPFAM" id="SSF56436">
    <property type="entry name" value="C-type lectin-like"/>
    <property type="match status" value="1"/>
</dbReference>
<evidence type="ECO:0000313" key="3">
    <source>
        <dbReference type="EMBL" id="SHF56445.1"/>
    </source>
</evidence>
<dbReference type="InterPro" id="IPR042095">
    <property type="entry name" value="SUMF_sf"/>
</dbReference>
<accession>A0A1M5CNW0</accession>
<dbReference type="RefSeq" id="WP_073043906.1">
    <property type="nucleotide sequence ID" value="NZ_FQUO01000009.1"/>
</dbReference>
<dbReference type="GO" id="GO:0120147">
    <property type="term" value="F:formylglycine-generating oxidase activity"/>
    <property type="evidence" value="ECO:0007669"/>
    <property type="project" value="TreeGrafter"/>
</dbReference>
<gene>
    <name evidence="3" type="ORF">SAMN05444008_109153</name>
</gene>
<name>A0A1M5CNW0_9BACT</name>
<dbReference type="InterPro" id="IPR005532">
    <property type="entry name" value="SUMF_dom"/>
</dbReference>
<proteinExistence type="predicted"/>
<dbReference type="STRING" id="1302690.BUE76_08270"/>
<evidence type="ECO:0000313" key="4">
    <source>
        <dbReference type="Proteomes" id="UP000184368"/>
    </source>
</evidence>
<dbReference type="PANTHER" id="PTHR23150">
    <property type="entry name" value="SULFATASE MODIFYING FACTOR 1, 2"/>
    <property type="match status" value="1"/>
</dbReference>